<protein>
    <recommendedName>
        <fullName evidence="1">FAR1 domain-containing protein</fullName>
    </recommendedName>
</protein>
<gene>
    <name evidence="2" type="ORF">LSALG_LOCUS7537</name>
</gene>
<accession>A0AA35V550</accession>
<dbReference type="InterPro" id="IPR004330">
    <property type="entry name" value="FAR1_DNA_bnd_dom"/>
</dbReference>
<organism evidence="2 3">
    <name type="scientific">Lactuca saligna</name>
    <name type="common">Willowleaf lettuce</name>
    <dbReference type="NCBI Taxonomy" id="75948"/>
    <lineage>
        <taxon>Eukaryota</taxon>
        <taxon>Viridiplantae</taxon>
        <taxon>Streptophyta</taxon>
        <taxon>Embryophyta</taxon>
        <taxon>Tracheophyta</taxon>
        <taxon>Spermatophyta</taxon>
        <taxon>Magnoliopsida</taxon>
        <taxon>eudicotyledons</taxon>
        <taxon>Gunneridae</taxon>
        <taxon>Pentapetalae</taxon>
        <taxon>asterids</taxon>
        <taxon>campanulids</taxon>
        <taxon>Asterales</taxon>
        <taxon>Asteraceae</taxon>
        <taxon>Cichorioideae</taxon>
        <taxon>Cichorieae</taxon>
        <taxon>Lactucinae</taxon>
        <taxon>Lactuca</taxon>
    </lineage>
</organism>
<name>A0AA35V550_LACSI</name>
<proteinExistence type="predicted"/>
<evidence type="ECO:0000259" key="1">
    <source>
        <dbReference type="Pfam" id="PF03101"/>
    </source>
</evidence>
<feature type="domain" description="FAR1" evidence="1">
    <location>
        <begin position="69"/>
        <end position="152"/>
    </location>
</feature>
<evidence type="ECO:0000313" key="2">
    <source>
        <dbReference type="EMBL" id="CAI9267021.1"/>
    </source>
</evidence>
<dbReference type="PANTHER" id="PTHR46328:SF41">
    <property type="entry name" value="FAR1 DNA BINDING DOMAIN, FHY3_FAR1 FAMILY-RELATED"/>
    <property type="match status" value="1"/>
</dbReference>
<dbReference type="Proteomes" id="UP001177003">
    <property type="component" value="Chromosome 1"/>
</dbReference>
<dbReference type="EMBL" id="OX465077">
    <property type="protein sequence ID" value="CAI9267021.1"/>
    <property type="molecule type" value="Genomic_DNA"/>
</dbReference>
<dbReference type="PANTHER" id="PTHR46328">
    <property type="entry name" value="FAR-RED IMPAIRED RESPONSIVE (FAR1) FAMILY PROTEIN-RELATED"/>
    <property type="match status" value="1"/>
</dbReference>
<dbReference type="Pfam" id="PF03101">
    <property type="entry name" value="FAR1"/>
    <property type="match status" value="1"/>
</dbReference>
<dbReference type="AlphaFoldDB" id="A0AA35V550"/>
<sequence length="170" mass="19868">MSEAEASNQAIKPYITEDIETNDYVEATYQCENTNNIGVDIKFDEDDVNDVNKERILGKVFDTPDDAHTFYNDYSFMHGFGIRRDDTIKNPKTNEPFRKIYVCNKEGFKRMDKDASSENERKRHKYVRTGCQAKLRITRQEDGKWLVDLFNETQSRLDHDTYKGDKASIS</sequence>
<reference evidence="2" key="1">
    <citation type="submission" date="2023-04" db="EMBL/GenBank/DDBJ databases">
        <authorList>
            <person name="Vijverberg K."/>
            <person name="Xiong W."/>
            <person name="Schranz E."/>
        </authorList>
    </citation>
    <scope>NUCLEOTIDE SEQUENCE</scope>
</reference>
<keyword evidence="3" id="KW-1185">Reference proteome</keyword>
<evidence type="ECO:0000313" key="3">
    <source>
        <dbReference type="Proteomes" id="UP001177003"/>
    </source>
</evidence>